<accession>A0A0A8TPW7</accession>
<dbReference type="STRING" id="106648.GCA_000753985_02264"/>
<protein>
    <submittedName>
        <fullName evidence="1">Heavy-metal-associated domain-containing protein</fullName>
    </submittedName>
</protein>
<dbReference type="EMBL" id="CP092085">
    <property type="protein sequence ID" value="UUN96703.1"/>
    <property type="molecule type" value="Genomic_DNA"/>
</dbReference>
<proteinExistence type="predicted"/>
<gene>
    <name evidence="1" type="ORF">I9054_015145</name>
</gene>
<dbReference type="PROSITE" id="PS50846">
    <property type="entry name" value="HMA_2"/>
    <property type="match status" value="1"/>
</dbReference>
<dbReference type="InterPro" id="IPR006121">
    <property type="entry name" value="HMA_dom"/>
</dbReference>
<dbReference type="RefSeq" id="WP_004828649.1">
    <property type="nucleotide sequence ID" value="NZ_BBLJ01000016.1"/>
</dbReference>
<reference evidence="1" key="1">
    <citation type="submission" date="2022-02" db="EMBL/GenBank/DDBJ databases">
        <title>Characterization of Tn125 harboring carbapenem-resistant Acinetobacter bereziniae clinical isolates.</title>
        <authorList>
            <person name="Wong N.-K."/>
            <person name="Pan Q."/>
        </authorList>
    </citation>
    <scope>NUCLEOTIDE SEQUENCE</scope>
    <source>
        <strain evidence="1">GD03393</strain>
    </source>
</reference>
<dbReference type="SUPFAM" id="SSF55008">
    <property type="entry name" value="HMA, heavy metal-associated domain"/>
    <property type="match status" value="1"/>
</dbReference>
<dbReference type="Gene3D" id="3.30.70.100">
    <property type="match status" value="1"/>
</dbReference>
<dbReference type="Pfam" id="PF00403">
    <property type="entry name" value="HMA"/>
    <property type="match status" value="1"/>
</dbReference>
<evidence type="ECO:0000313" key="1">
    <source>
        <dbReference type="EMBL" id="UUN96703.1"/>
    </source>
</evidence>
<dbReference type="GO" id="GO:0046872">
    <property type="term" value="F:metal ion binding"/>
    <property type="evidence" value="ECO:0007669"/>
    <property type="project" value="InterPro"/>
</dbReference>
<dbReference type="eggNOG" id="COG2608">
    <property type="taxonomic scope" value="Bacteria"/>
</dbReference>
<evidence type="ECO:0000313" key="2">
    <source>
        <dbReference type="Proteomes" id="UP000644140"/>
    </source>
</evidence>
<dbReference type="AlphaFoldDB" id="A0A0A8TPW7"/>
<dbReference type="InterPro" id="IPR036163">
    <property type="entry name" value="HMA_dom_sf"/>
</dbReference>
<dbReference type="Proteomes" id="UP000644140">
    <property type="component" value="Chromosome"/>
</dbReference>
<name>A0A0A8TPW7_ACIBZ</name>
<sequence length="62" mass="6958">MEFHVENMTCGACVRRIAKAIQTLDEDAEIIADTPNRHLKVSTIVTEEDVRGMLVEIGYPAR</sequence>
<organism evidence="1 2">
    <name type="scientific">Acinetobacter bereziniae</name>
    <name type="common">Acinetobacter genomosp. 10</name>
    <dbReference type="NCBI Taxonomy" id="106648"/>
    <lineage>
        <taxon>Bacteria</taxon>
        <taxon>Pseudomonadati</taxon>
        <taxon>Pseudomonadota</taxon>
        <taxon>Gammaproteobacteria</taxon>
        <taxon>Moraxellales</taxon>
        <taxon>Moraxellaceae</taxon>
        <taxon>Acinetobacter</taxon>
    </lineage>
</organism>
<dbReference type="CDD" id="cd00371">
    <property type="entry name" value="HMA"/>
    <property type="match status" value="1"/>
</dbReference>